<gene>
    <name evidence="2" type="ORF">ABVQ20_14490</name>
</gene>
<organism evidence="2 3">
    <name type="scientific">Mesorhizobium shangrilense</name>
    <dbReference type="NCBI Taxonomy" id="460060"/>
    <lineage>
        <taxon>Bacteria</taxon>
        <taxon>Pseudomonadati</taxon>
        <taxon>Pseudomonadota</taxon>
        <taxon>Alphaproteobacteria</taxon>
        <taxon>Hyphomicrobiales</taxon>
        <taxon>Phyllobacteriaceae</taxon>
        <taxon>Mesorhizobium</taxon>
    </lineage>
</organism>
<keyword evidence="3" id="KW-1185">Reference proteome</keyword>
<reference evidence="2 3" key="1">
    <citation type="submission" date="2024-06" db="EMBL/GenBank/DDBJ databases">
        <authorList>
            <person name="Kim D.-U."/>
        </authorList>
    </citation>
    <scope>NUCLEOTIDE SEQUENCE [LARGE SCALE GENOMIC DNA]</scope>
    <source>
        <strain evidence="2 3">KACC15460</strain>
    </source>
</reference>
<evidence type="ECO:0000313" key="3">
    <source>
        <dbReference type="Proteomes" id="UP001548832"/>
    </source>
</evidence>
<dbReference type="Pfam" id="PF01575">
    <property type="entry name" value="MaoC_dehydratas"/>
    <property type="match status" value="1"/>
</dbReference>
<dbReference type="Proteomes" id="UP001548832">
    <property type="component" value="Unassembled WGS sequence"/>
</dbReference>
<protein>
    <submittedName>
        <fullName evidence="2">MaoC/PaaZ C-terminal domain-containing protein</fullName>
    </submittedName>
</protein>
<evidence type="ECO:0000313" key="2">
    <source>
        <dbReference type="EMBL" id="MET2828189.1"/>
    </source>
</evidence>
<accession>A0ABV2DDQ9</accession>
<name>A0ABV2DDQ9_9HYPH</name>
<comment type="caution">
    <text evidence="2">The sequence shown here is derived from an EMBL/GenBank/DDBJ whole genome shotgun (WGS) entry which is preliminary data.</text>
</comment>
<dbReference type="EMBL" id="JBEWSZ010000001">
    <property type="protein sequence ID" value="MET2828189.1"/>
    <property type="molecule type" value="Genomic_DNA"/>
</dbReference>
<sequence>MEQIVYFEDYEIGSSRTTSGRTITETDFIVHAGHTGDFFPHHMDAEFMKTTPFGQRIAHGTLVFSVGIGLTASVVNPVAFSYGYDRLRFIKPVFIGDTIKTRTTIVAKEDDPKRPDSGRVIERCEVINQRGEVALAADHIYIVERRDKTTPS</sequence>
<proteinExistence type="predicted"/>
<dbReference type="RefSeq" id="WP_354460198.1">
    <property type="nucleotide sequence ID" value="NZ_JBEWSZ010000001.1"/>
</dbReference>
<evidence type="ECO:0000259" key="1">
    <source>
        <dbReference type="Pfam" id="PF01575"/>
    </source>
</evidence>
<dbReference type="PANTHER" id="PTHR43664:SF1">
    <property type="entry name" value="BETA-METHYLMALYL-COA DEHYDRATASE"/>
    <property type="match status" value="1"/>
</dbReference>
<dbReference type="InterPro" id="IPR029069">
    <property type="entry name" value="HotDog_dom_sf"/>
</dbReference>
<dbReference type="Gene3D" id="3.10.129.10">
    <property type="entry name" value="Hotdog Thioesterase"/>
    <property type="match status" value="1"/>
</dbReference>
<feature type="domain" description="MaoC-like" evidence="1">
    <location>
        <begin position="13"/>
        <end position="110"/>
    </location>
</feature>
<dbReference type="InterPro" id="IPR052342">
    <property type="entry name" value="MCH/BMMD"/>
</dbReference>
<dbReference type="SUPFAM" id="SSF54637">
    <property type="entry name" value="Thioesterase/thiol ester dehydrase-isomerase"/>
    <property type="match status" value="1"/>
</dbReference>
<dbReference type="InterPro" id="IPR002539">
    <property type="entry name" value="MaoC-like_dom"/>
</dbReference>
<dbReference type="PANTHER" id="PTHR43664">
    <property type="entry name" value="MONOAMINE OXIDASE-RELATED"/>
    <property type="match status" value="1"/>
</dbReference>